<keyword evidence="2" id="KW-0479">Metal-binding</keyword>
<protein>
    <recommendedName>
        <fullName evidence="4">HMA domain-containing protein</fullName>
    </recommendedName>
</protein>
<keyword evidence="6" id="KW-1185">Reference proteome</keyword>
<dbReference type="Proteomes" id="UP000249390">
    <property type="component" value="Unassembled WGS sequence"/>
</dbReference>
<dbReference type="GO" id="GO:0016020">
    <property type="term" value="C:membrane"/>
    <property type="evidence" value="ECO:0007669"/>
    <property type="project" value="UniProtKB-SubCell"/>
</dbReference>
<organism evidence="5 6">
    <name type="scientific">Cuscuta australis</name>
    <dbReference type="NCBI Taxonomy" id="267555"/>
    <lineage>
        <taxon>Eukaryota</taxon>
        <taxon>Viridiplantae</taxon>
        <taxon>Streptophyta</taxon>
        <taxon>Embryophyta</taxon>
        <taxon>Tracheophyta</taxon>
        <taxon>Spermatophyta</taxon>
        <taxon>Magnoliopsida</taxon>
        <taxon>eudicotyledons</taxon>
        <taxon>Gunneridae</taxon>
        <taxon>Pentapetalae</taxon>
        <taxon>asterids</taxon>
        <taxon>lamiids</taxon>
        <taxon>Solanales</taxon>
        <taxon>Convolvulaceae</taxon>
        <taxon>Cuscuteae</taxon>
        <taxon>Cuscuta</taxon>
        <taxon>Cuscuta subgen. Grammica</taxon>
        <taxon>Cuscuta sect. Cleistogrammica</taxon>
    </lineage>
</organism>
<dbReference type="EMBL" id="NQVE01000050">
    <property type="protein sequence ID" value="RAL51506.1"/>
    <property type="molecule type" value="Genomic_DNA"/>
</dbReference>
<evidence type="ECO:0000313" key="5">
    <source>
        <dbReference type="EMBL" id="RAL51506.1"/>
    </source>
</evidence>
<dbReference type="InterPro" id="IPR036163">
    <property type="entry name" value="HMA_dom_sf"/>
</dbReference>
<evidence type="ECO:0000256" key="3">
    <source>
        <dbReference type="SAM" id="MobiDB-lite"/>
    </source>
</evidence>
<dbReference type="PANTHER" id="PTHR22814:SF305">
    <property type="entry name" value="HEAVY METAL TRANSPORT_DETOXIFICATION SUPERFAMILY PROTEIN"/>
    <property type="match status" value="1"/>
</dbReference>
<accession>A0A328E253</accession>
<comment type="subcellular location">
    <subcellularLocation>
        <location evidence="1">Membrane</location>
        <topology evidence="1">Peripheral membrane protein</topology>
    </subcellularLocation>
</comment>
<dbReference type="SUPFAM" id="SSF55008">
    <property type="entry name" value="HMA, heavy metal-associated domain"/>
    <property type="match status" value="1"/>
</dbReference>
<evidence type="ECO:0000256" key="2">
    <source>
        <dbReference type="ARBA" id="ARBA00022723"/>
    </source>
</evidence>
<dbReference type="InterPro" id="IPR006121">
    <property type="entry name" value="HMA_dom"/>
</dbReference>
<dbReference type="CDD" id="cd00371">
    <property type="entry name" value="HMA"/>
    <property type="match status" value="1"/>
</dbReference>
<dbReference type="Pfam" id="PF00403">
    <property type="entry name" value="HMA"/>
    <property type="match status" value="1"/>
</dbReference>
<evidence type="ECO:0000256" key="1">
    <source>
        <dbReference type="ARBA" id="ARBA00004170"/>
    </source>
</evidence>
<dbReference type="PROSITE" id="PS50846">
    <property type="entry name" value="HMA_2"/>
    <property type="match status" value="1"/>
</dbReference>
<gene>
    <name evidence="5" type="ORF">DM860_011008</name>
</gene>
<reference evidence="5 6" key="1">
    <citation type="submission" date="2018-06" db="EMBL/GenBank/DDBJ databases">
        <title>The Genome of Cuscuta australis (Dodder) Provides Insight into the Evolution of Plant Parasitism.</title>
        <authorList>
            <person name="Liu H."/>
        </authorList>
    </citation>
    <scope>NUCLEOTIDE SEQUENCE [LARGE SCALE GENOMIC DNA]</scope>
    <source>
        <strain evidence="6">cv. Yunnan</strain>
        <tissue evidence="5">Vines</tissue>
    </source>
</reference>
<dbReference type="PANTHER" id="PTHR22814">
    <property type="entry name" value="COPPER TRANSPORT PROTEIN ATOX1-RELATED"/>
    <property type="match status" value="1"/>
</dbReference>
<evidence type="ECO:0000313" key="6">
    <source>
        <dbReference type="Proteomes" id="UP000249390"/>
    </source>
</evidence>
<evidence type="ECO:0000259" key="4">
    <source>
        <dbReference type="PROSITE" id="PS50846"/>
    </source>
</evidence>
<dbReference type="GO" id="GO:0009626">
    <property type="term" value="P:plant-type hypersensitive response"/>
    <property type="evidence" value="ECO:0007669"/>
    <property type="project" value="UniProtKB-KW"/>
</dbReference>
<comment type="caution">
    <text evidence="5">The sequence shown here is derived from an EMBL/GenBank/DDBJ whole genome shotgun (WGS) entry which is preliminary data.</text>
</comment>
<feature type="domain" description="HMA" evidence="4">
    <location>
        <begin position="24"/>
        <end position="91"/>
    </location>
</feature>
<sequence length="151" mass="16989">MAAAAKNNQLQIVPAAAGRRKVEAQYVEMMVPLYSHGCERKIKNSLSRLRGIYSVNVEFDEQKVTVWGICNKYDVLSTIRAKRRGARFWDNADDVSGGGDEPSPSLQLPVRKRRPSVPPLTLLKTRPSLITWKLSLKKALSRSHSFVKLIN</sequence>
<dbReference type="GO" id="GO:0046872">
    <property type="term" value="F:metal ion binding"/>
    <property type="evidence" value="ECO:0007669"/>
    <property type="project" value="UniProtKB-KW"/>
</dbReference>
<dbReference type="AlphaFoldDB" id="A0A328E253"/>
<proteinExistence type="predicted"/>
<dbReference type="Gene3D" id="3.30.70.100">
    <property type="match status" value="1"/>
</dbReference>
<name>A0A328E253_9ASTE</name>
<feature type="region of interest" description="Disordered" evidence="3">
    <location>
        <begin position="91"/>
        <end position="111"/>
    </location>
</feature>